<dbReference type="AlphaFoldDB" id="A0A838XUZ1"/>
<comment type="caution">
    <text evidence="2">The sequence shown here is derived from an EMBL/GenBank/DDBJ whole genome shotgun (WGS) entry which is preliminary data.</text>
</comment>
<keyword evidence="2" id="KW-0489">Methyltransferase</keyword>
<dbReference type="NCBIfam" id="TIGR01444">
    <property type="entry name" value="fkbM_fam"/>
    <property type="match status" value="1"/>
</dbReference>
<dbReference type="SUPFAM" id="SSF53335">
    <property type="entry name" value="S-adenosyl-L-methionine-dependent methyltransferases"/>
    <property type="match status" value="1"/>
</dbReference>
<dbReference type="Gene3D" id="3.40.50.150">
    <property type="entry name" value="Vaccinia Virus protein VP39"/>
    <property type="match status" value="1"/>
</dbReference>
<dbReference type="PANTHER" id="PTHR36973">
    <property type="entry name" value="SLL1456 PROTEIN-RELATED"/>
    <property type="match status" value="1"/>
</dbReference>
<dbReference type="PANTHER" id="PTHR36973:SF4">
    <property type="entry name" value="NODULATION PROTEIN"/>
    <property type="match status" value="1"/>
</dbReference>
<dbReference type="EMBL" id="JACEON010000003">
    <property type="protein sequence ID" value="MBA4610884.1"/>
    <property type="molecule type" value="Genomic_DNA"/>
</dbReference>
<evidence type="ECO:0000259" key="1">
    <source>
        <dbReference type="Pfam" id="PF05050"/>
    </source>
</evidence>
<dbReference type="InterPro" id="IPR029063">
    <property type="entry name" value="SAM-dependent_MTases_sf"/>
</dbReference>
<reference evidence="2 3" key="2">
    <citation type="submission" date="2020-08" db="EMBL/GenBank/DDBJ databases">
        <title>Stappia taiwanensis sp. nov., isolated from a coastal thermal spring.</title>
        <authorList>
            <person name="Kampfer P."/>
        </authorList>
    </citation>
    <scope>NUCLEOTIDE SEQUENCE [LARGE SCALE GENOMIC DNA]</scope>
    <source>
        <strain evidence="2 3">DSM 23284</strain>
    </source>
</reference>
<dbReference type="Pfam" id="PF05050">
    <property type="entry name" value="Methyltransf_21"/>
    <property type="match status" value="1"/>
</dbReference>
<accession>A0A838XUZ1</accession>
<dbReference type="InterPro" id="IPR053188">
    <property type="entry name" value="FkbM_Methyltransferase"/>
</dbReference>
<gene>
    <name evidence="2" type="ORF">H1W37_04425</name>
</gene>
<sequence length="354" mass="40107">MQRTANPAHQKQRQTVISYAQNYEDVMLQRCFAETATGFYVDVGASSPVADSVTFHFYRKGWRGVNIEPLTDRYRELVRCRPRDHNLNVAVGRESGQAMLNVFEGTGGLSTLRADIAEDMRRHAGVARQIEIEVRPLSEICTACGVPERYAFLKVDVEGLEADVLAGADFERFRPSVVLVEATYPMSQRENHQEWEGLLLENGYASVYFDGLNRYYVDERGADLRPCFRTPPNVFDGLARHAERGLAFEDRKHPAHTFAQALARRVLASVSVETDESLLRLMTWDIAPSALAEPVTRERLEEAYRRVLGREVGPAGREHYLRSARERGLSLAEVYRALVQSDEFAQLRALAMPR</sequence>
<proteinExistence type="predicted"/>
<name>A0A838XUZ1_9HYPH</name>
<protein>
    <submittedName>
        <fullName evidence="2">FkbM family methyltransferase</fullName>
    </submittedName>
</protein>
<evidence type="ECO:0000313" key="3">
    <source>
        <dbReference type="Proteomes" id="UP000559404"/>
    </source>
</evidence>
<dbReference type="GO" id="GO:0008171">
    <property type="term" value="F:O-methyltransferase activity"/>
    <property type="evidence" value="ECO:0007669"/>
    <property type="project" value="TreeGrafter"/>
</dbReference>
<keyword evidence="2" id="KW-0808">Transferase</keyword>
<feature type="domain" description="Methyltransferase FkbM" evidence="1">
    <location>
        <begin position="42"/>
        <end position="204"/>
    </location>
</feature>
<reference evidence="2 3" key="1">
    <citation type="submission" date="2020-07" db="EMBL/GenBank/DDBJ databases">
        <authorList>
            <person name="Li M."/>
        </authorList>
    </citation>
    <scope>NUCLEOTIDE SEQUENCE [LARGE SCALE GENOMIC DNA]</scope>
    <source>
        <strain evidence="2 3">DSM 23284</strain>
    </source>
</reference>
<organism evidence="2 3">
    <name type="scientific">Stappia taiwanensis</name>
    <dbReference type="NCBI Taxonomy" id="992267"/>
    <lineage>
        <taxon>Bacteria</taxon>
        <taxon>Pseudomonadati</taxon>
        <taxon>Pseudomonadota</taxon>
        <taxon>Alphaproteobacteria</taxon>
        <taxon>Hyphomicrobiales</taxon>
        <taxon>Stappiaceae</taxon>
        <taxon>Stappia</taxon>
    </lineage>
</organism>
<keyword evidence="3" id="KW-1185">Reference proteome</keyword>
<dbReference type="Proteomes" id="UP000559404">
    <property type="component" value="Unassembled WGS sequence"/>
</dbReference>
<dbReference type="InterPro" id="IPR006342">
    <property type="entry name" value="FkbM_mtfrase"/>
</dbReference>
<dbReference type="GO" id="GO:0032259">
    <property type="term" value="P:methylation"/>
    <property type="evidence" value="ECO:0007669"/>
    <property type="project" value="UniProtKB-KW"/>
</dbReference>
<dbReference type="RefSeq" id="WP_181759078.1">
    <property type="nucleotide sequence ID" value="NZ_BMCR01000004.1"/>
</dbReference>
<evidence type="ECO:0000313" key="2">
    <source>
        <dbReference type="EMBL" id="MBA4610884.1"/>
    </source>
</evidence>